<gene>
    <name evidence="3" type="ORF">CLV41_1011080</name>
</gene>
<feature type="compositionally biased region" description="Polar residues" evidence="1">
    <location>
        <begin position="16"/>
        <end position="28"/>
    </location>
</feature>
<dbReference type="AlphaFoldDB" id="A0A2S3V4B9"/>
<keyword evidence="2" id="KW-1133">Transmembrane helix</keyword>
<dbReference type="OrthoDB" id="9812349at2"/>
<keyword evidence="2" id="KW-0472">Membrane</keyword>
<organism evidence="3 4">
    <name type="scientific">Roseibium marinum</name>
    <dbReference type="NCBI Taxonomy" id="281252"/>
    <lineage>
        <taxon>Bacteria</taxon>
        <taxon>Pseudomonadati</taxon>
        <taxon>Pseudomonadota</taxon>
        <taxon>Alphaproteobacteria</taxon>
        <taxon>Hyphomicrobiales</taxon>
        <taxon>Stappiaceae</taxon>
        <taxon>Roseibium</taxon>
    </lineage>
</organism>
<keyword evidence="4" id="KW-1185">Reference proteome</keyword>
<dbReference type="PANTHER" id="PTHR34980">
    <property type="entry name" value="INNER MEMBRANE PROTEIN-RELATED-RELATED"/>
    <property type="match status" value="1"/>
</dbReference>
<evidence type="ECO:0000256" key="2">
    <source>
        <dbReference type="SAM" id="Phobius"/>
    </source>
</evidence>
<evidence type="ECO:0000256" key="1">
    <source>
        <dbReference type="SAM" id="MobiDB-lite"/>
    </source>
</evidence>
<protein>
    <submittedName>
        <fullName evidence="3">Uncharacterized membrane protein YhaH (DUF805 family)</fullName>
    </submittedName>
</protein>
<keyword evidence="2" id="KW-0812">Transmembrane</keyword>
<comment type="caution">
    <text evidence="3">The sequence shown here is derived from an EMBL/GenBank/DDBJ whole genome shotgun (WGS) entry which is preliminary data.</text>
</comment>
<accession>A0A2S3V4B9</accession>
<proteinExistence type="predicted"/>
<dbReference type="EMBL" id="PPCN01000001">
    <property type="protein sequence ID" value="POF34623.1"/>
    <property type="molecule type" value="Genomic_DNA"/>
</dbReference>
<name>A0A2S3V4B9_9HYPH</name>
<feature type="compositionally biased region" description="Basic and acidic residues" evidence="1">
    <location>
        <begin position="1"/>
        <end position="14"/>
    </location>
</feature>
<evidence type="ECO:0000313" key="3">
    <source>
        <dbReference type="EMBL" id="POF34623.1"/>
    </source>
</evidence>
<dbReference type="GO" id="GO:0005886">
    <property type="term" value="C:plasma membrane"/>
    <property type="evidence" value="ECO:0007669"/>
    <property type="project" value="TreeGrafter"/>
</dbReference>
<sequence>MPTQRKEFGRRGLSRETPSQRGQRPSHYSSGHATAAYAPAGGSALPFDDEDGFSLWAVLTNTLALFFSFQGRIGRLEYWSIGIARCVLLLGLLFAFISSTQPALAEMSQVSVTNALFMSGTGLVYTALFIAGLVNYWSLEVRRCHDRNVSGLLLLIMFIPIIGAFFGLYILIVNGFFAGTPGTNRFDTAQGLAPVFD</sequence>
<reference evidence="3 4" key="1">
    <citation type="submission" date="2018-01" db="EMBL/GenBank/DDBJ databases">
        <title>Genomic Encyclopedia of Archaeal and Bacterial Type Strains, Phase II (KMG-II): from individual species to whole genera.</title>
        <authorList>
            <person name="Goeker M."/>
        </authorList>
    </citation>
    <scope>NUCLEOTIDE SEQUENCE [LARGE SCALE GENOMIC DNA]</scope>
    <source>
        <strain evidence="3 4">DSM 17023</strain>
    </source>
</reference>
<dbReference type="Pfam" id="PF05656">
    <property type="entry name" value="DUF805"/>
    <property type="match status" value="1"/>
</dbReference>
<feature type="transmembrane region" description="Helical" evidence="2">
    <location>
        <begin position="76"/>
        <end position="97"/>
    </location>
</feature>
<dbReference type="InterPro" id="IPR008523">
    <property type="entry name" value="DUF805"/>
</dbReference>
<dbReference type="Proteomes" id="UP000236959">
    <property type="component" value="Unassembled WGS sequence"/>
</dbReference>
<feature type="region of interest" description="Disordered" evidence="1">
    <location>
        <begin position="1"/>
        <end position="31"/>
    </location>
</feature>
<feature type="transmembrane region" description="Helical" evidence="2">
    <location>
        <begin position="117"/>
        <end position="139"/>
    </location>
</feature>
<feature type="transmembrane region" description="Helical" evidence="2">
    <location>
        <begin position="151"/>
        <end position="172"/>
    </location>
</feature>
<dbReference type="RefSeq" id="WP_103221174.1">
    <property type="nucleotide sequence ID" value="NZ_PPCN01000001.1"/>
</dbReference>
<evidence type="ECO:0000313" key="4">
    <source>
        <dbReference type="Proteomes" id="UP000236959"/>
    </source>
</evidence>